<proteinExistence type="predicted"/>
<accession>A0A371EXU4</accession>
<comment type="caution">
    <text evidence="1">The sequence shown here is derived from an EMBL/GenBank/DDBJ whole genome shotgun (WGS) entry which is preliminary data.</text>
</comment>
<reference evidence="1" key="1">
    <citation type="submission" date="2018-05" db="EMBL/GenBank/DDBJ databases">
        <title>Draft genome of Mucuna pruriens seed.</title>
        <authorList>
            <person name="Nnadi N.E."/>
            <person name="Vos R."/>
            <person name="Hasami M.H."/>
            <person name="Devisetty U.K."/>
            <person name="Aguiy J.C."/>
        </authorList>
    </citation>
    <scope>NUCLEOTIDE SEQUENCE [LARGE SCALE GENOMIC DNA]</scope>
    <source>
        <strain evidence="1">JCA_2017</strain>
    </source>
</reference>
<evidence type="ECO:0000313" key="1">
    <source>
        <dbReference type="EMBL" id="RDX70880.1"/>
    </source>
</evidence>
<dbReference type="EMBL" id="QJKJ01011546">
    <property type="protein sequence ID" value="RDX70880.1"/>
    <property type="molecule type" value="Genomic_DNA"/>
</dbReference>
<dbReference type="AlphaFoldDB" id="A0A371EXU4"/>
<evidence type="ECO:0000313" key="2">
    <source>
        <dbReference type="Proteomes" id="UP000257109"/>
    </source>
</evidence>
<name>A0A371EXU4_MUCPR</name>
<protein>
    <submittedName>
        <fullName evidence="1">Uncharacterized protein</fullName>
    </submittedName>
</protein>
<feature type="non-terminal residue" evidence="1">
    <location>
        <position position="1"/>
    </location>
</feature>
<organism evidence="1 2">
    <name type="scientific">Mucuna pruriens</name>
    <name type="common">Velvet bean</name>
    <name type="synonym">Dolichos pruriens</name>
    <dbReference type="NCBI Taxonomy" id="157652"/>
    <lineage>
        <taxon>Eukaryota</taxon>
        <taxon>Viridiplantae</taxon>
        <taxon>Streptophyta</taxon>
        <taxon>Embryophyta</taxon>
        <taxon>Tracheophyta</taxon>
        <taxon>Spermatophyta</taxon>
        <taxon>Magnoliopsida</taxon>
        <taxon>eudicotyledons</taxon>
        <taxon>Gunneridae</taxon>
        <taxon>Pentapetalae</taxon>
        <taxon>rosids</taxon>
        <taxon>fabids</taxon>
        <taxon>Fabales</taxon>
        <taxon>Fabaceae</taxon>
        <taxon>Papilionoideae</taxon>
        <taxon>50 kb inversion clade</taxon>
        <taxon>NPAAA clade</taxon>
        <taxon>indigoferoid/millettioid clade</taxon>
        <taxon>Phaseoleae</taxon>
        <taxon>Mucuna</taxon>
    </lineage>
</organism>
<keyword evidence="2" id="KW-1185">Reference proteome</keyword>
<sequence length="99" mass="11182">MTLRLSDEKIMFRVFDSLKSPSSLASYGFIQGMYLIEALVISMLSREGRKDSLKKVPSTLSRTKALEKLEVRGFNARLEARAKNLFGGSTSVRVEVLYF</sequence>
<gene>
    <name evidence="1" type="ORF">CR513_49832</name>
</gene>
<dbReference type="Proteomes" id="UP000257109">
    <property type="component" value="Unassembled WGS sequence"/>
</dbReference>